<accession>A0ABS9JET5</accession>
<proteinExistence type="predicted"/>
<name>A0ABS9JET5_9ACTN</name>
<gene>
    <name evidence="1" type="ORF">L0F81_12275</name>
</gene>
<dbReference type="RefSeq" id="WP_086697732.1">
    <property type="nucleotide sequence ID" value="NZ_JAKKZF010000036.1"/>
</dbReference>
<evidence type="ECO:0000313" key="2">
    <source>
        <dbReference type="Proteomes" id="UP001299012"/>
    </source>
</evidence>
<sequence length="66" mass="6769">MTAPLDLPPMPADAEPVILPGLLSGLGITRRAPDWITDPGLIESIACGLVDIPADFGGDQPAQPGH</sequence>
<dbReference type="EMBL" id="JAKKZF010000036">
    <property type="protein sequence ID" value="MCG0064050.1"/>
    <property type="molecule type" value="Genomic_DNA"/>
</dbReference>
<organism evidence="1 2">
    <name type="scientific">Streptomyces tricolor</name>
    <dbReference type="NCBI Taxonomy" id="68277"/>
    <lineage>
        <taxon>Bacteria</taxon>
        <taxon>Bacillati</taxon>
        <taxon>Actinomycetota</taxon>
        <taxon>Actinomycetes</taxon>
        <taxon>Kitasatosporales</taxon>
        <taxon>Streptomycetaceae</taxon>
        <taxon>Streptomyces</taxon>
        <taxon>Streptomyces violaceoruber group</taxon>
    </lineage>
</organism>
<comment type="caution">
    <text evidence="1">The sequence shown here is derived from an EMBL/GenBank/DDBJ whole genome shotgun (WGS) entry which is preliminary data.</text>
</comment>
<protein>
    <submittedName>
        <fullName evidence="1">Uncharacterized protein</fullName>
    </submittedName>
</protein>
<keyword evidence="2" id="KW-1185">Reference proteome</keyword>
<dbReference type="Proteomes" id="UP001299012">
    <property type="component" value="Unassembled WGS sequence"/>
</dbReference>
<evidence type="ECO:0000313" key="1">
    <source>
        <dbReference type="EMBL" id="MCG0064050.1"/>
    </source>
</evidence>
<reference evidence="1 2" key="1">
    <citation type="submission" date="2022-01" db="EMBL/GenBank/DDBJ databases">
        <title>Draft Genome Sequences of Seven Type Strains of the Genus Streptomyces.</title>
        <authorList>
            <person name="Aziz S."/>
            <person name="Coretto E."/>
            <person name="Chronakova A."/>
            <person name="Sproer C."/>
            <person name="Huber K."/>
            <person name="Nouioui I."/>
            <person name="Gross H."/>
        </authorList>
    </citation>
    <scope>NUCLEOTIDE SEQUENCE [LARGE SCALE GENOMIC DNA]</scope>
    <source>
        <strain evidence="1 2">DSM 41685</strain>
    </source>
</reference>